<dbReference type="EMBL" id="FOEP01000005">
    <property type="protein sequence ID" value="SEQ27712.1"/>
    <property type="molecule type" value="Genomic_DNA"/>
</dbReference>
<dbReference type="Pfam" id="PF12096">
    <property type="entry name" value="DUF3572"/>
    <property type="match status" value="1"/>
</dbReference>
<sequence length="94" mass="10167">MSFSQESAETFALQALAWLAGNEDLLPVFLGATGASAQDLRDNAGDPAFLAAVLDFLMMDDAWVIGFCDTLRVPYDRPMQARIALPGGQQVSWT</sequence>
<protein>
    <recommendedName>
        <fullName evidence="3">DUF3572 domain-containing protein</fullName>
    </recommendedName>
</protein>
<dbReference type="AlphaFoldDB" id="A0A1H9EQ31"/>
<evidence type="ECO:0008006" key="3">
    <source>
        <dbReference type="Google" id="ProtNLM"/>
    </source>
</evidence>
<proteinExistence type="predicted"/>
<evidence type="ECO:0000313" key="2">
    <source>
        <dbReference type="Proteomes" id="UP000198634"/>
    </source>
</evidence>
<evidence type="ECO:0000313" key="1">
    <source>
        <dbReference type="EMBL" id="SEQ27712.1"/>
    </source>
</evidence>
<dbReference type="STRING" id="657014.SAMN04488092_105129"/>
<organism evidence="1 2">
    <name type="scientific">Thalassovita taeanensis</name>
    <dbReference type="NCBI Taxonomy" id="657014"/>
    <lineage>
        <taxon>Bacteria</taxon>
        <taxon>Pseudomonadati</taxon>
        <taxon>Pseudomonadota</taxon>
        <taxon>Alphaproteobacteria</taxon>
        <taxon>Rhodobacterales</taxon>
        <taxon>Roseobacteraceae</taxon>
        <taxon>Thalassovita</taxon>
    </lineage>
</organism>
<dbReference type="Proteomes" id="UP000198634">
    <property type="component" value="Unassembled WGS sequence"/>
</dbReference>
<reference evidence="1 2" key="1">
    <citation type="submission" date="2016-10" db="EMBL/GenBank/DDBJ databases">
        <authorList>
            <person name="de Groot N.N."/>
        </authorList>
    </citation>
    <scope>NUCLEOTIDE SEQUENCE [LARGE SCALE GENOMIC DNA]</scope>
    <source>
        <strain evidence="1 2">DSM 22007</strain>
    </source>
</reference>
<dbReference type="RefSeq" id="WP_090269594.1">
    <property type="nucleotide sequence ID" value="NZ_FOEP01000005.1"/>
</dbReference>
<gene>
    <name evidence="1" type="ORF">SAMN04488092_105129</name>
</gene>
<accession>A0A1H9EQ31</accession>
<keyword evidence="2" id="KW-1185">Reference proteome</keyword>
<name>A0A1H9EQ31_9RHOB</name>
<dbReference type="OrthoDB" id="7356934at2"/>
<dbReference type="InterPro" id="IPR021955">
    <property type="entry name" value="DUF3572"/>
</dbReference>